<evidence type="ECO:0000313" key="1">
    <source>
        <dbReference type="EMBL" id="AQT69179.1"/>
    </source>
</evidence>
<keyword evidence="2" id="KW-1185">Reference proteome</keyword>
<accession>A0A1U9NMP9</accession>
<organism evidence="1 2">
    <name type="scientific">Anaerohalosphaera lusitana</name>
    <dbReference type="NCBI Taxonomy" id="1936003"/>
    <lineage>
        <taxon>Bacteria</taxon>
        <taxon>Pseudomonadati</taxon>
        <taxon>Planctomycetota</taxon>
        <taxon>Phycisphaerae</taxon>
        <taxon>Sedimentisphaerales</taxon>
        <taxon>Anaerohalosphaeraceae</taxon>
        <taxon>Anaerohalosphaera</taxon>
    </lineage>
</organism>
<evidence type="ECO:0000313" key="2">
    <source>
        <dbReference type="Proteomes" id="UP000189674"/>
    </source>
</evidence>
<protein>
    <submittedName>
        <fullName evidence="1">Uncharacterized protein</fullName>
    </submittedName>
</protein>
<sequence>MALPTVPAQFLSDCFYGRRSRRLEVMVLLEKETL</sequence>
<gene>
    <name evidence="1" type="ORF">STSP2_02366</name>
</gene>
<dbReference type="AlphaFoldDB" id="A0A1U9NMP9"/>
<dbReference type="EMBL" id="CP019791">
    <property type="protein sequence ID" value="AQT69179.1"/>
    <property type="molecule type" value="Genomic_DNA"/>
</dbReference>
<dbReference type="KEGG" id="alus:STSP2_02366"/>
<name>A0A1U9NMP9_9BACT</name>
<dbReference type="Proteomes" id="UP000189674">
    <property type="component" value="Chromosome"/>
</dbReference>
<proteinExistence type="predicted"/>
<reference evidence="2" key="1">
    <citation type="submission" date="2017-02" db="EMBL/GenBank/DDBJ databases">
        <title>Comparative genomics and description of representatives of a novel lineage of planctomycetes thriving in anoxic sediments.</title>
        <authorList>
            <person name="Spring S."/>
            <person name="Bunk B."/>
            <person name="Sproer C."/>
        </authorList>
    </citation>
    <scope>NUCLEOTIDE SEQUENCE [LARGE SCALE GENOMIC DNA]</scope>
    <source>
        <strain evidence="2">ST-NAGAB-D1</strain>
    </source>
</reference>